<feature type="transmembrane region" description="Helical" evidence="1">
    <location>
        <begin position="34"/>
        <end position="60"/>
    </location>
</feature>
<organism evidence="2 3">
    <name type="scientific">Halomarina halobia</name>
    <dbReference type="NCBI Taxonomy" id="3033386"/>
    <lineage>
        <taxon>Archaea</taxon>
        <taxon>Methanobacteriati</taxon>
        <taxon>Methanobacteriota</taxon>
        <taxon>Stenosarchaea group</taxon>
        <taxon>Halobacteria</taxon>
        <taxon>Halobacteriales</taxon>
        <taxon>Natronomonadaceae</taxon>
        <taxon>Halomarina</taxon>
    </lineage>
</organism>
<proteinExistence type="predicted"/>
<evidence type="ECO:0000256" key="1">
    <source>
        <dbReference type="SAM" id="Phobius"/>
    </source>
</evidence>
<reference evidence="2 3" key="1">
    <citation type="journal article" date="2019" name="Int. J. Syst. Evol. Microbiol.">
        <title>The Global Catalogue of Microorganisms (GCM) 10K type strain sequencing project: providing services to taxonomists for standard genome sequencing and annotation.</title>
        <authorList>
            <consortium name="The Broad Institute Genomics Platform"/>
            <consortium name="The Broad Institute Genome Sequencing Center for Infectious Disease"/>
            <person name="Wu L."/>
            <person name="Ma J."/>
        </authorList>
    </citation>
    <scope>NUCLEOTIDE SEQUENCE [LARGE SCALE GENOMIC DNA]</scope>
    <source>
        <strain evidence="2 3">PSR21</strain>
    </source>
</reference>
<keyword evidence="1" id="KW-1133">Transmembrane helix</keyword>
<comment type="caution">
    <text evidence="2">The sequence shown here is derived from an EMBL/GenBank/DDBJ whole genome shotgun (WGS) entry which is preliminary data.</text>
</comment>
<name>A0ABD6A744_9EURY</name>
<keyword evidence="1" id="KW-0472">Membrane</keyword>
<dbReference type="GeneID" id="79314100"/>
<keyword evidence="3" id="KW-1185">Reference proteome</keyword>
<evidence type="ECO:0008006" key="4">
    <source>
        <dbReference type="Google" id="ProtNLM"/>
    </source>
</evidence>
<dbReference type="AlphaFoldDB" id="A0ABD6A744"/>
<feature type="transmembrane region" description="Helical" evidence="1">
    <location>
        <begin position="66"/>
        <end position="88"/>
    </location>
</feature>
<dbReference type="Proteomes" id="UP001596547">
    <property type="component" value="Unassembled WGS sequence"/>
</dbReference>
<evidence type="ECO:0000313" key="3">
    <source>
        <dbReference type="Proteomes" id="UP001596547"/>
    </source>
</evidence>
<gene>
    <name evidence="2" type="ORF">ACFQPE_05160</name>
</gene>
<dbReference type="RefSeq" id="WP_276304551.1">
    <property type="nucleotide sequence ID" value="NZ_CP119992.1"/>
</dbReference>
<evidence type="ECO:0000313" key="2">
    <source>
        <dbReference type="EMBL" id="MFC7316185.1"/>
    </source>
</evidence>
<protein>
    <recommendedName>
        <fullName evidence="4">Zinc ribbon domain-containing protein</fullName>
    </recommendedName>
</protein>
<dbReference type="EMBL" id="JBHTBF010000002">
    <property type="protein sequence ID" value="MFC7316185.1"/>
    <property type="molecule type" value="Genomic_DNA"/>
</dbReference>
<sequence>MARIPCVACGAPIPPQRDNCPECGQRQLTFGTAVVYMTVGLPAVLLCAAGGALLAAPGLVTSTVGIGGLMGGLVAVYAAVGLVLWRAYTRRQARVRRSTRGEGPRPDE</sequence>
<keyword evidence="1" id="KW-0812">Transmembrane</keyword>
<accession>A0ABD6A744</accession>